<dbReference type="PANTHER" id="PTHR36851:SF1">
    <property type="entry name" value="GLYCO_TRANS_2-LIKE DOMAIN-CONTAINING PROTEIN"/>
    <property type="match status" value="1"/>
</dbReference>
<proteinExistence type="predicted"/>
<dbReference type="EMBL" id="MHOV01000017">
    <property type="protein sequence ID" value="OGZ70152.1"/>
    <property type="molecule type" value="Genomic_DNA"/>
</dbReference>
<comment type="caution">
    <text evidence="3">The sequence shown here is derived from an EMBL/GenBank/DDBJ whole genome shotgun (WGS) entry which is preliminary data.</text>
</comment>
<feature type="transmembrane region" description="Helical" evidence="1">
    <location>
        <begin position="432"/>
        <end position="455"/>
    </location>
</feature>
<accession>A0A1G2I5Q2</accession>
<dbReference type="PANTHER" id="PTHR36851">
    <property type="entry name" value="UNNAMED PRODUCT"/>
    <property type="match status" value="1"/>
</dbReference>
<feature type="transmembrane region" description="Helical" evidence="1">
    <location>
        <begin position="51"/>
        <end position="73"/>
    </location>
</feature>
<keyword evidence="1" id="KW-0812">Transmembrane</keyword>
<feature type="transmembrane region" description="Helical" evidence="1">
    <location>
        <begin position="475"/>
        <end position="495"/>
    </location>
</feature>
<feature type="domain" description="Glycosyltransferase 2-like" evidence="2">
    <location>
        <begin position="222"/>
        <end position="437"/>
    </location>
</feature>
<dbReference type="InterPro" id="IPR001173">
    <property type="entry name" value="Glyco_trans_2-like"/>
</dbReference>
<keyword evidence="1" id="KW-0472">Membrane</keyword>
<feature type="transmembrane region" description="Helical" evidence="1">
    <location>
        <begin position="400"/>
        <end position="420"/>
    </location>
</feature>
<protein>
    <recommendedName>
        <fullName evidence="2">Glycosyltransferase 2-like domain-containing protein</fullName>
    </recommendedName>
</protein>
<dbReference type="SUPFAM" id="SSF53448">
    <property type="entry name" value="Nucleotide-diphospho-sugar transferases"/>
    <property type="match status" value="1"/>
</dbReference>
<dbReference type="AlphaFoldDB" id="A0A1G2I5Q2"/>
<name>A0A1G2I5Q2_9BACT</name>
<reference evidence="3 4" key="1">
    <citation type="journal article" date="2016" name="Nat. Commun.">
        <title>Thousands of microbial genomes shed light on interconnected biogeochemical processes in an aquifer system.</title>
        <authorList>
            <person name="Anantharaman K."/>
            <person name="Brown C.T."/>
            <person name="Hug L.A."/>
            <person name="Sharon I."/>
            <person name="Castelle C.J."/>
            <person name="Probst A.J."/>
            <person name="Thomas B.C."/>
            <person name="Singh A."/>
            <person name="Wilkins M.J."/>
            <person name="Karaoz U."/>
            <person name="Brodie E.L."/>
            <person name="Williams K.H."/>
            <person name="Hubbard S.S."/>
            <person name="Banfield J.F."/>
        </authorList>
    </citation>
    <scope>NUCLEOTIDE SEQUENCE [LARGE SCALE GENOMIC DNA]</scope>
</reference>
<evidence type="ECO:0000313" key="4">
    <source>
        <dbReference type="Proteomes" id="UP000179214"/>
    </source>
</evidence>
<keyword evidence="1" id="KW-1133">Transmembrane helix</keyword>
<organism evidence="3 4">
    <name type="scientific">Candidatus Staskawiczbacteria bacterium RIFCSPHIGHO2_12_FULL_38_11</name>
    <dbReference type="NCBI Taxonomy" id="1802209"/>
    <lineage>
        <taxon>Bacteria</taxon>
        <taxon>Candidatus Staskawicziibacteriota</taxon>
    </lineage>
</organism>
<sequence length="516" mass="59659">MDKKDYLEISKASDIKNSKERITYRLLEVMPGIISLGTLVGVFVFSWLLPMWVAVFIICFCFYYLFRIFYFSLHQVMGYFKVKGHMQSDWLAKLKKLPGSANAKIKNWKNIYHLVILPCYQENEKIVKESIESLIKSDYPKEKMIVALAIEKRAGKEFENMAKKIEKKYASEFFKFLTVVHPDNIEGEIAGKGSNVAYAGKIAKEKIIDPLKIPHANILVSTFDIDTKVYPQYFSCLTWYFLTQENPEHASYQPIPVYNNNVWKASFFARIVSTSNTFWQMIQQERSEKLTTYSSHATPGKVFFEVGYPSNVVCDDSRIFWRAYLYYNGDYRVVPIYYLVSMDVVDTPNTFKTIINQYKQQRRWAWGCAEIPFVIFGFLNNKKISLLRKISHSYILIDGYWSWATAALLLFGLGWLPLLLGGSKFNFTILSFNLPILTGRIMTISLIGIVVSAILSTMILPKPPKGVGVFKKTTIFLQWVFLPVILIVFGSFPALDAQIRLMLGKYMGFWVTEKRR</sequence>
<evidence type="ECO:0000256" key="1">
    <source>
        <dbReference type="SAM" id="Phobius"/>
    </source>
</evidence>
<evidence type="ECO:0000313" key="3">
    <source>
        <dbReference type="EMBL" id="OGZ70152.1"/>
    </source>
</evidence>
<dbReference type="Proteomes" id="UP000179214">
    <property type="component" value="Unassembled WGS sequence"/>
</dbReference>
<dbReference type="Gene3D" id="3.90.550.10">
    <property type="entry name" value="Spore Coat Polysaccharide Biosynthesis Protein SpsA, Chain A"/>
    <property type="match status" value="1"/>
</dbReference>
<feature type="transmembrane region" description="Helical" evidence="1">
    <location>
        <begin position="26"/>
        <end position="45"/>
    </location>
</feature>
<gene>
    <name evidence="3" type="ORF">A3F47_01015</name>
</gene>
<dbReference type="InterPro" id="IPR029044">
    <property type="entry name" value="Nucleotide-diphossugar_trans"/>
</dbReference>
<evidence type="ECO:0000259" key="2">
    <source>
        <dbReference type="Pfam" id="PF13632"/>
    </source>
</evidence>
<dbReference type="Pfam" id="PF13632">
    <property type="entry name" value="Glyco_trans_2_3"/>
    <property type="match status" value="1"/>
</dbReference>
<feature type="transmembrane region" description="Helical" evidence="1">
    <location>
        <begin position="364"/>
        <end position="380"/>
    </location>
</feature>